<reference evidence="1 2" key="1">
    <citation type="submission" date="2014-08" db="EMBL/GenBank/DDBJ databases">
        <title>Complete genome of a marine bacteria Jeotgalibacillus malaysiensis.</title>
        <authorList>
            <person name="Yaakop A.S."/>
            <person name="Chan K.-G."/>
            <person name="Goh K.M."/>
        </authorList>
    </citation>
    <scope>NUCLEOTIDE SEQUENCE [LARGE SCALE GENOMIC DNA]</scope>
    <source>
        <strain evidence="1 2">D5</strain>
    </source>
</reference>
<dbReference type="KEGG" id="jeo:JMA_29000"/>
<gene>
    <name evidence="1" type="ORF">JMA_29000</name>
</gene>
<name>A0A0B5AU11_9BACL</name>
<sequence>MKENCIDYKINTSTMAIRCARHLEFQTHIIETNKSCYSMQPPLKLLEYACKMGGSTYKGRQESVRFKFGIHSKIPILVNQNEETIMFPTHSPTHINNTWISLEHFHKAYDHEDRAKSTVEFINGERITVMCSLKTILKQHQRVSALMLQELHFPRKHMVMRVL</sequence>
<dbReference type="HOGENOM" id="CLU_107920_1_0_9"/>
<evidence type="ECO:0008006" key="3">
    <source>
        <dbReference type="Google" id="ProtNLM"/>
    </source>
</evidence>
<dbReference type="GO" id="GO:0030420">
    <property type="term" value="P:establishment of competence for transformation"/>
    <property type="evidence" value="ECO:0007669"/>
    <property type="project" value="InterPro"/>
</dbReference>
<dbReference type="STRING" id="1508404.JMA_29000"/>
<evidence type="ECO:0000313" key="2">
    <source>
        <dbReference type="Proteomes" id="UP000031449"/>
    </source>
</evidence>
<evidence type="ECO:0000313" key="1">
    <source>
        <dbReference type="EMBL" id="AJD92217.1"/>
    </source>
</evidence>
<accession>A0A0B5AU11</accession>
<proteinExistence type="predicted"/>
<dbReference type="Pfam" id="PF06338">
    <property type="entry name" value="ComK"/>
    <property type="match status" value="1"/>
</dbReference>
<dbReference type="Proteomes" id="UP000031449">
    <property type="component" value="Chromosome"/>
</dbReference>
<organism evidence="1 2">
    <name type="scientific">Jeotgalibacillus malaysiensis</name>
    <dbReference type="NCBI Taxonomy" id="1508404"/>
    <lineage>
        <taxon>Bacteria</taxon>
        <taxon>Bacillati</taxon>
        <taxon>Bacillota</taxon>
        <taxon>Bacilli</taxon>
        <taxon>Bacillales</taxon>
        <taxon>Caryophanaceae</taxon>
        <taxon>Jeotgalibacillus</taxon>
    </lineage>
</organism>
<protein>
    <recommendedName>
        <fullName evidence="3">Competence protein</fullName>
    </recommendedName>
</protein>
<keyword evidence="2" id="KW-1185">Reference proteome</keyword>
<dbReference type="EMBL" id="CP009416">
    <property type="protein sequence ID" value="AJD92217.1"/>
    <property type="molecule type" value="Genomic_DNA"/>
</dbReference>
<dbReference type="InterPro" id="IPR010461">
    <property type="entry name" value="ComK"/>
</dbReference>
<dbReference type="BioCyc" id="JESP1508404:G14D9-12181-MONOMER"/>
<dbReference type="OrthoDB" id="2417337at2"/>
<dbReference type="AlphaFoldDB" id="A0A0B5AU11"/>